<proteinExistence type="predicted"/>
<dbReference type="SUPFAM" id="SSF53474">
    <property type="entry name" value="alpha/beta-Hydrolases"/>
    <property type="match status" value="1"/>
</dbReference>
<dbReference type="EMBL" id="CP041217">
    <property type="protein sequence ID" value="QDH20980.1"/>
    <property type="molecule type" value="Genomic_DNA"/>
</dbReference>
<reference evidence="3 4" key="1">
    <citation type="submission" date="2019-06" db="EMBL/GenBank/DDBJ databases">
        <title>Saccharibacillus brassicae sp. nov., an endophytic bacterium isolated from Chinese cabbage seeds (Brassica pekinensis).</title>
        <authorList>
            <person name="Jiang L."/>
            <person name="Lee J."/>
            <person name="Kim S.W."/>
        </authorList>
    </citation>
    <scope>NUCLEOTIDE SEQUENCE [LARGE SCALE GENOMIC DNA]</scope>
    <source>
        <strain evidence="4">KCTC 43072 / ATSA2</strain>
    </source>
</reference>
<dbReference type="GO" id="GO:0016020">
    <property type="term" value="C:membrane"/>
    <property type="evidence" value="ECO:0007669"/>
    <property type="project" value="TreeGrafter"/>
</dbReference>
<evidence type="ECO:0000256" key="1">
    <source>
        <dbReference type="ARBA" id="ARBA00022801"/>
    </source>
</evidence>
<dbReference type="InterPro" id="IPR050266">
    <property type="entry name" value="AB_hydrolase_sf"/>
</dbReference>
<dbReference type="Pfam" id="PF00561">
    <property type="entry name" value="Abhydrolase_1"/>
    <property type="match status" value="1"/>
</dbReference>
<dbReference type="InterPro" id="IPR000639">
    <property type="entry name" value="Epox_hydrolase-like"/>
</dbReference>
<dbReference type="OrthoDB" id="9773293at2"/>
<keyword evidence="1 3" id="KW-0378">Hydrolase</keyword>
<dbReference type="Gene3D" id="3.40.50.1820">
    <property type="entry name" value="alpha/beta hydrolase"/>
    <property type="match status" value="1"/>
</dbReference>
<dbReference type="PRINTS" id="PR00412">
    <property type="entry name" value="EPOXHYDRLASE"/>
</dbReference>
<dbReference type="GO" id="GO:0016787">
    <property type="term" value="F:hydrolase activity"/>
    <property type="evidence" value="ECO:0007669"/>
    <property type="project" value="UniProtKB-KW"/>
</dbReference>
<dbReference type="KEGG" id="saca:FFV09_09025"/>
<dbReference type="AlphaFoldDB" id="A0A4Y6UWI8"/>
<dbReference type="InterPro" id="IPR029058">
    <property type="entry name" value="AB_hydrolase_fold"/>
</dbReference>
<sequence length="268" mass="29441">MGKYVEVEPGVNIYVEDVGQGRPVIFLHGWPLDSRMFEYQYMRLPGMGFRCIGIDARGFGKSDAPWEGYTYDRYADDVRAVIDALGLEDAVLVGFSMGGATAVRYAARHQSHGVSKLLLIGAAAPSFTVRDGVPNAMTIEDVNEQIIQPTLEDRPKMITAFGKKLTHKSPSASSFAWVEMVAFQASAVGTLRAAEMLRDEDLRGDLAQITVPTAIFHGEKDEICPYGLAQTMNAGIATSHVVTFEKSGHALMMDEPEKFNEEIVAFLR</sequence>
<name>A0A4Y6UWI8_SACBS</name>
<organism evidence="3 4">
    <name type="scientific">Saccharibacillus brassicae</name>
    <dbReference type="NCBI Taxonomy" id="2583377"/>
    <lineage>
        <taxon>Bacteria</taxon>
        <taxon>Bacillati</taxon>
        <taxon>Bacillota</taxon>
        <taxon>Bacilli</taxon>
        <taxon>Bacillales</taxon>
        <taxon>Paenibacillaceae</taxon>
        <taxon>Saccharibacillus</taxon>
    </lineage>
</organism>
<keyword evidence="4" id="KW-1185">Reference proteome</keyword>
<dbReference type="PANTHER" id="PTHR43798:SF31">
    <property type="entry name" value="AB HYDROLASE SUPERFAMILY PROTEIN YCLE"/>
    <property type="match status" value="1"/>
</dbReference>
<evidence type="ECO:0000313" key="3">
    <source>
        <dbReference type="EMBL" id="QDH20980.1"/>
    </source>
</evidence>
<dbReference type="PANTHER" id="PTHR43798">
    <property type="entry name" value="MONOACYLGLYCEROL LIPASE"/>
    <property type="match status" value="1"/>
</dbReference>
<evidence type="ECO:0000259" key="2">
    <source>
        <dbReference type="Pfam" id="PF00561"/>
    </source>
</evidence>
<evidence type="ECO:0000313" key="4">
    <source>
        <dbReference type="Proteomes" id="UP000316968"/>
    </source>
</evidence>
<dbReference type="Proteomes" id="UP000316968">
    <property type="component" value="Chromosome"/>
</dbReference>
<protein>
    <submittedName>
        <fullName evidence="3">Alpha/beta hydrolase</fullName>
    </submittedName>
</protein>
<feature type="domain" description="AB hydrolase-1" evidence="2">
    <location>
        <begin position="23"/>
        <end position="256"/>
    </location>
</feature>
<dbReference type="RefSeq" id="WP_141447528.1">
    <property type="nucleotide sequence ID" value="NZ_CP041217.1"/>
</dbReference>
<gene>
    <name evidence="3" type="ORF">FFV09_09025</name>
</gene>
<accession>A0A4Y6UWI8</accession>
<dbReference type="InterPro" id="IPR000073">
    <property type="entry name" value="AB_hydrolase_1"/>
</dbReference>
<dbReference type="PRINTS" id="PR00111">
    <property type="entry name" value="ABHYDROLASE"/>
</dbReference>